<accession>A0ACC1HRI0</accession>
<reference evidence="1" key="1">
    <citation type="submission" date="2022-06" db="EMBL/GenBank/DDBJ databases">
        <title>Phylogenomic reconstructions and comparative analyses of Kickxellomycotina fungi.</title>
        <authorList>
            <person name="Reynolds N.K."/>
            <person name="Stajich J.E."/>
            <person name="Barry K."/>
            <person name="Grigoriev I.V."/>
            <person name="Crous P."/>
            <person name="Smith M.E."/>
        </authorList>
    </citation>
    <scope>NUCLEOTIDE SEQUENCE</scope>
    <source>
        <strain evidence="1">RSA 2271</strain>
    </source>
</reference>
<organism evidence="1 2">
    <name type="scientific">Spiromyces aspiralis</name>
    <dbReference type="NCBI Taxonomy" id="68401"/>
    <lineage>
        <taxon>Eukaryota</taxon>
        <taxon>Fungi</taxon>
        <taxon>Fungi incertae sedis</taxon>
        <taxon>Zoopagomycota</taxon>
        <taxon>Kickxellomycotina</taxon>
        <taxon>Kickxellomycetes</taxon>
        <taxon>Kickxellales</taxon>
        <taxon>Kickxellaceae</taxon>
        <taxon>Spiromyces</taxon>
    </lineage>
</organism>
<feature type="non-terminal residue" evidence="1">
    <location>
        <position position="181"/>
    </location>
</feature>
<gene>
    <name evidence="1" type="primary">CWC21</name>
    <name evidence="1" type="ORF">EV182_003661</name>
</gene>
<dbReference type="EMBL" id="JAMZIH010000985">
    <property type="protein sequence ID" value="KAJ1678630.1"/>
    <property type="molecule type" value="Genomic_DNA"/>
</dbReference>
<dbReference type="Proteomes" id="UP001145114">
    <property type="component" value="Unassembled WGS sequence"/>
</dbReference>
<comment type="caution">
    <text evidence="1">The sequence shown here is derived from an EMBL/GenBank/DDBJ whole genome shotgun (WGS) entry which is preliminary data.</text>
</comment>
<keyword evidence="2" id="KW-1185">Reference proteome</keyword>
<evidence type="ECO:0000313" key="1">
    <source>
        <dbReference type="EMBL" id="KAJ1678630.1"/>
    </source>
</evidence>
<sequence>MYNGIGLPTPRGSGTNGYVTRNLSTLRTRQDFAGKPSDMLEPPKPKRIDKDILLHEMKRQVEIKCMELMDELEEKCIPNDEIDAKVEELRSQLLKELEERNHNGALESRDSKSIKVYETHRAAEVKMQENTAIARALRIGDDYVEGSAFDRELQELKKQERRQEWELRQEQERRSSHGRRD</sequence>
<protein>
    <submittedName>
        <fullName evidence="1">RNA-splicing factor</fullName>
    </submittedName>
</protein>
<evidence type="ECO:0000313" key="2">
    <source>
        <dbReference type="Proteomes" id="UP001145114"/>
    </source>
</evidence>
<name>A0ACC1HRI0_9FUNG</name>
<proteinExistence type="predicted"/>